<dbReference type="InterPro" id="IPR013977">
    <property type="entry name" value="GcvT_C"/>
</dbReference>
<dbReference type="Gene3D" id="3.30.70.1400">
    <property type="entry name" value="Aminomethyltransferase beta-barrel domains"/>
    <property type="match status" value="1"/>
</dbReference>
<dbReference type="GO" id="GO:0004047">
    <property type="term" value="F:aminomethyltransferase activity"/>
    <property type="evidence" value="ECO:0007669"/>
    <property type="project" value="UniProtKB-UniRule"/>
</dbReference>
<dbReference type="InterPro" id="IPR027266">
    <property type="entry name" value="TrmE/GcvT-like"/>
</dbReference>
<dbReference type="OrthoDB" id="9774591at2"/>
<accession>A0A2V3VE47</accession>
<evidence type="ECO:0000256" key="3">
    <source>
        <dbReference type="ARBA" id="ARBA00022576"/>
    </source>
</evidence>
<evidence type="ECO:0000259" key="9">
    <source>
        <dbReference type="Pfam" id="PF01571"/>
    </source>
</evidence>
<dbReference type="GO" id="GO:0032259">
    <property type="term" value="P:methylation"/>
    <property type="evidence" value="ECO:0007669"/>
    <property type="project" value="UniProtKB-KW"/>
</dbReference>
<dbReference type="PIRSF" id="PIRSF006487">
    <property type="entry name" value="GcvT"/>
    <property type="match status" value="1"/>
</dbReference>
<evidence type="ECO:0000256" key="4">
    <source>
        <dbReference type="ARBA" id="ARBA00022679"/>
    </source>
</evidence>
<dbReference type="Gene3D" id="4.10.1250.10">
    <property type="entry name" value="Aminomethyltransferase fragment"/>
    <property type="match status" value="1"/>
</dbReference>
<dbReference type="Gene3D" id="2.40.30.110">
    <property type="entry name" value="Aminomethyltransferase beta-barrel domains"/>
    <property type="match status" value="1"/>
</dbReference>
<dbReference type="EC" id="2.1.2.10" evidence="2 7"/>
<dbReference type="GO" id="GO:0019464">
    <property type="term" value="P:glycine decarboxylation via glycine cleavage system"/>
    <property type="evidence" value="ECO:0007669"/>
    <property type="project" value="UniProtKB-UniRule"/>
</dbReference>
<dbReference type="RefSeq" id="WP_110397674.1">
    <property type="nucleotide sequence ID" value="NZ_JBHUHB010000001.1"/>
</dbReference>
<dbReference type="FunFam" id="4.10.1250.10:FF:000001">
    <property type="entry name" value="Aminomethyltransferase"/>
    <property type="match status" value="1"/>
</dbReference>
<dbReference type="PANTHER" id="PTHR43757:SF2">
    <property type="entry name" value="AMINOMETHYLTRANSFERASE, MITOCHONDRIAL"/>
    <property type="match status" value="1"/>
</dbReference>
<dbReference type="Gene3D" id="3.30.1360.120">
    <property type="entry name" value="Probable tRNA modification gtpase trme, domain 1"/>
    <property type="match status" value="1"/>
</dbReference>
<sequence>MISLKRTPLYEEYKQLGAKMIDFGGWELPVQFSSIMHEHEVTRTKTSLFDVSHMGEITVIGEDSLAFLQKLVTNDVAKLTPNKVQYSLMCNEYGGIIDDFLIYMIDVHHYMLVVNAANLEKDLAWLKKHTESFTQLSIRDDSASFALLALQGPEAEKVLQRITNEKIAEINAFTFRQHVYFPDIHAEALVSRTGYTGEDGFEIYLNAEKSRLLWNLLLKAGKDVGIEPAGLGARDTLRFEAGLPLYGQELTESISPIEAGLRFAVKVQKDTNFIGKEIIRSEIENGPKRKMVGIEMMDKGIPRTGYKLIGENGNIIGAVTSGTYSPTLKKNIGLALVNTPFSEIGNTIWVQVRKRKLKAKIVSTPFYRRAK</sequence>
<reference evidence="11 12" key="1">
    <citation type="submission" date="2018-05" db="EMBL/GenBank/DDBJ databases">
        <title>Genomic Encyclopedia of Type Strains, Phase IV (KMG-IV): sequencing the most valuable type-strain genomes for metagenomic binning, comparative biology and taxonomic classification.</title>
        <authorList>
            <person name="Goeker M."/>
        </authorList>
    </citation>
    <scope>NUCLEOTIDE SEQUENCE [LARGE SCALE GENOMIC DNA]</scope>
    <source>
        <strain evidence="11 12">DSM 28556</strain>
    </source>
</reference>
<comment type="similarity">
    <text evidence="1 7">Belongs to the GcvT family.</text>
</comment>
<dbReference type="Proteomes" id="UP000247978">
    <property type="component" value="Unassembled WGS sequence"/>
</dbReference>
<comment type="caution">
    <text evidence="11">The sequence shown here is derived from an EMBL/GenBank/DDBJ whole genome shotgun (WGS) entry which is preliminary data.</text>
</comment>
<evidence type="ECO:0000256" key="7">
    <source>
        <dbReference type="HAMAP-Rule" id="MF_00259"/>
    </source>
</evidence>
<dbReference type="NCBIfam" id="NF001567">
    <property type="entry name" value="PRK00389.1"/>
    <property type="match status" value="1"/>
</dbReference>
<evidence type="ECO:0000259" key="10">
    <source>
        <dbReference type="Pfam" id="PF08669"/>
    </source>
</evidence>
<dbReference type="GO" id="GO:0008168">
    <property type="term" value="F:methyltransferase activity"/>
    <property type="evidence" value="ECO:0007669"/>
    <property type="project" value="UniProtKB-KW"/>
</dbReference>
<evidence type="ECO:0000256" key="1">
    <source>
        <dbReference type="ARBA" id="ARBA00008609"/>
    </source>
</evidence>
<dbReference type="GO" id="GO:0008483">
    <property type="term" value="F:transaminase activity"/>
    <property type="evidence" value="ECO:0007669"/>
    <property type="project" value="UniProtKB-KW"/>
</dbReference>
<dbReference type="Pfam" id="PF08669">
    <property type="entry name" value="GCV_T_C"/>
    <property type="match status" value="1"/>
</dbReference>
<protein>
    <recommendedName>
        <fullName evidence="2 7">Aminomethyltransferase</fullName>
        <ecNumber evidence="2 7">2.1.2.10</ecNumber>
    </recommendedName>
    <alternativeName>
        <fullName evidence="5 7">Glycine cleavage system T protein</fullName>
    </alternativeName>
</protein>
<dbReference type="PANTHER" id="PTHR43757">
    <property type="entry name" value="AMINOMETHYLTRANSFERASE"/>
    <property type="match status" value="1"/>
</dbReference>
<feature type="binding site" evidence="8">
    <location>
        <position position="202"/>
    </location>
    <ligand>
        <name>substrate</name>
    </ligand>
</feature>
<dbReference type="GO" id="GO:0005960">
    <property type="term" value="C:glycine cleavage complex"/>
    <property type="evidence" value="ECO:0007669"/>
    <property type="project" value="InterPro"/>
</dbReference>
<evidence type="ECO:0000256" key="6">
    <source>
        <dbReference type="ARBA" id="ARBA00047665"/>
    </source>
</evidence>
<organism evidence="11 12">
    <name type="scientific">Pseudogracilibacillus auburnensis</name>
    <dbReference type="NCBI Taxonomy" id="1494959"/>
    <lineage>
        <taxon>Bacteria</taxon>
        <taxon>Bacillati</taxon>
        <taxon>Bacillota</taxon>
        <taxon>Bacilli</taxon>
        <taxon>Bacillales</taxon>
        <taxon>Bacillaceae</taxon>
        <taxon>Pseudogracilibacillus</taxon>
    </lineage>
</organism>
<dbReference type="InterPro" id="IPR006223">
    <property type="entry name" value="GcvT"/>
</dbReference>
<keyword evidence="11" id="KW-0489">Methyltransferase</keyword>
<name>A0A2V3VE47_9BACI</name>
<dbReference type="InterPro" id="IPR006222">
    <property type="entry name" value="GCVT_N"/>
</dbReference>
<dbReference type="InterPro" id="IPR029043">
    <property type="entry name" value="GcvT/YgfZ_C"/>
</dbReference>
<dbReference type="AlphaFoldDB" id="A0A2V3VE47"/>
<dbReference type="InterPro" id="IPR022903">
    <property type="entry name" value="GcvT_bac"/>
</dbReference>
<gene>
    <name evidence="7" type="primary">gcvT</name>
    <name evidence="11" type="ORF">DFR56_1316</name>
</gene>
<dbReference type="SUPFAM" id="SSF101790">
    <property type="entry name" value="Aminomethyltransferase beta-barrel domain"/>
    <property type="match status" value="1"/>
</dbReference>
<dbReference type="InterPro" id="IPR028896">
    <property type="entry name" value="GcvT/YgfZ/DmdA"/>
</dbReference>
<evidence type="ECO:0000256" key="5">
    <source>
        <dbReference type="ARBA" id="ARBA00031395"/>
    </source>
</evidence>
<keyword evidence="12" id="KW-1185">Reference proteome</keyword>
<keyword evidence="4 7" id="KW-0808">Transferase</keyword>
<feature type="domain" description="GCVT N-terminal" evidence="9">
    <location>
        <begin position="9"/>
        <end position="269"/>
    </location>
</feature>
<keyword evidence="3 7" id="KW-0032">Aminotransferase</keyword>
<dbReference type="FunFam" id="3.30.70.1400:FF:000001">
    <property type="entry name" value="Aminomethyltransferase"/>
    <property type="match status" value="1"/>
</dbReference>
<proteinExistence type="inferred from homology"/>
<evidence type="ECO:0000313" key="11">
    <source>
        <dbReference type="EMBL" id="PXW80023.1"/>
    </source>
</evidence>
<dbReference type="NCBIfam" id="TIGR00528">
    <property type="entry name" value="gcvT"/>
    <property type="match status" value="1"/>
</dbReference>
<dbReference type="GO" id="GO:0005829">
    <property type="term" value="C:cytosol"/>
    <property type="evidence" value="ECO:0007669"/>
    <property type="project" value="TreeGrafter"/>
</dbReference>
<dbReference type="Pfam" id="PF01571">
    <property type="entry name" value="GCV_T"/>
    <property type="match status" value="1"/>
</dbReference>
<feature type="domain" description="Aminomethyltransferase C-terminal" evidence="10">
    <location>
        <begin position="289"/>
        <end position="367"/>
    </location>
</feature>
<comment type="function">
    <text evidence="7">The glycine cleavage system catalyzes the degradation of glycine.</text>
</comment>
<evidence type="ECO:0000256" key="2">
    <source>
        <dbReference type="ARBA" id="ARBA00012616"/>
    </source>
</evidence>
<evidence type="ECO:0000313" key="12">
    <source>
        <dbReference type="Proteomes" id="UP000247978"/>
    </source>
</evidence>
<comment type="subunit">
    <text evidence="7">The glycine cleavage system is composed of four proteins: P, T, L and H.</text>
</comment>
<comment type="catalytic activity">
    <reaction evidence="6 7">
        <text>N(6)-[(R)-S(8)-aminomethyldihydrolipoyl]-L-lysyl-[protein] + (6S)-5,6,7,8-tetrahydrofolate = N(6)-[(R)-dihydrolipoyl]-L-lysyl-[protein] + (6R)-5,10-methylene-5,6,7,8-tetrahydrofolate + NH4(+)</text>
        <dbReference type="Rhea" id="RHEA:16945"/>
        <dbReference type="Rhea" id="RHEA-COMP:10475"/>
        <dbReference type="Rhea" id="RHEA-COMP:10492"/>
        <dbReference type="ChEBI" id="CHEBI:15636"/>
        <dbReference type="ChEBI" id="CHEBI:28938"/>
        <dbReference type="ChEBI" id="CHEBI:57453"/>
        <dbReference type="ChEBI" id="CHEBI:83100"/>
        <dbReference type="ChEBI" id="CHEBI:83143"/>
        <dbReference type="EC" id="2.1.2.10"/>
    </reaction>
</comment>
<dbReference type="HAMAP" id="MF_00259">
    <property type="entry name" value="GcvT"/>
    <property type="match status" value="1"/>
</dbReference>
<dbReference type="EMBL" id="QJJQ01000031">
    <property type="protein sequence ID" value="PXW80023.1"/>
    <property type="molecule type" value="Genomic_DNA"/>
</dbReference>
<dbReference type="SUPFAM" id="SSF103025">
    <property type="entry name" value="Folate-binding domain"/>
    <property type="match status" value="1"/>
</dbReference>
<dbReference type="FunFam" id="2.40.30.110:FF:000003">
    <property type="entry name" value="Aminomethyltransferase"/>
    <property type="match status" value="1"/>
</dbReference>
<evidence type="ECO:0000256" key="8">
    <source>
        <dbReference type="PIRSR" id="PIRSR006487-1"/>
    </source>
</evidence>